<dbReference type="PROSITE" id="PS50949">
    <property type="entry name" value="HTH_GNTR"/>
    <property type="match status" value="1"/>
</dbReference>
<dbReference type="InterPro" id="IPR036390">
    <property type="entry name" value="WH_DNA-bd_sf"/>
</dbReference>
<dbReference type="SMART" id="SM00895">
    <property type="entry name" value="FCD"/>
    <property type="match status" value="1"/>
</dbReference>
<dbReference type="PRINTS" id="PR00035">
    <property type="entry name" value="HTHGNTR"/>
</dbReference>
<dbReference type="RefSeq" id="WP_012050471.1">
    <property type="nucleotide sequence ID" value="NZ_CP059319.1"/>
</dbReference>
<dbReference type="GO" id="GO:0003700">
    <property type="term" value="F:DNA-binding transcription factor activity"/>
    <property type="evidence" value="ECO:0007669"/>
    <property type="project" value="InterPro"/>
</dbReference>
<proteinExistence type="predicted"/>
<protein>
    <submittedName>
        <fullName evidence="5">GntR family transcriptional regulator</fullName>
    </submittedName>
</protein>
<dbReference type="SUPFAM" id="SSF46785">
    <property type="entry name" value="Winged helix' DNA-binding domain"/>
    <property type="match status" value="1"/>
</dbReference>
<dbReference type="PANTHER" id="PTHR43537:SF24">
    <property type="entry name" value="GLUCONATE OPERON TRANSCRIPTIONAL REPRESSOR"/>
    <property type="match status" value="1"/>
</dbReference>
<dbReference type="AlphaFoldDB" id="A0A975D6R5"/>
<dbReference type="InterPro" id="IPR011711">
    <property type="entry name" value="GntR_C"/>
</dbReference>
<dbReference type="SUPFAM" id="SSF48008">
    <property type="entry name" value="GntR ligand-binding domain-like"/>
    <property type="match status" value="1"/>
</dbReference>
<dbReference type="GO" id="GO:0003677">
    <property type="term" value="F:DNA binding"/>
    <property type="evidence" value="ECO:0007669"/>
    <property type="project" value="UniProtKB-KW"/>
</dbReference>
<feature type="domain" description="HTH gntR-type" evidence="4">
    <location>
        <begin position="10"/>
        <end position="76"/>
    </location>
</feature>
<reference evidence="5" key="2">
    <citation type="submission" date="2021-04" db="EMBL/GenBank/DDBJ databases">
        <title>Isolation and genomic analysis of the ibuprofen-degrading bacterium Sphingomonas strain MPO218.</title>
        <authorList>
            <person name="Aulestia M."/>
            <person name="Flores A."/>
            <person name="Mangas E.L."/>
            <person name="Perez-Pulido A.J."/>
            <person name="Santero E."/>
            <person name="Camacho E.M."/>
        </authorList>
    </citation>
    <scope>NUCLEOTIDE SEQUENCE</scope>
    <source>
        <strain evidence="5">MPO218</strain>
    </source>
</reference>
<dbReference type="InterPro" id="IPR008920">
    <property type="entry name" value="TF_FadR/GntR_C"/>
</dbReference>
<evidence type="ECO:0000313" key="5">
    <source>
        <dbReference type="EMBL" id="QTH23853.1"/>
    </source>
</evidence>
<dbReference type="Pfam" id="PF07729">
    <property type="entry name" value="FCD"/>
    <property type="match status" value="1"/>
</dbReference>
<evidence type="ECO:0000256" key="3">
    <source>
        <dbReference type="ARBA" id="ARBA00023163"/>
    </source>
</evidence>
<keyword evidence="2" id="KW-0238">DNA-binding</keyword>
<accession>A0A975D6R5</accession>
<evidence type="ECO:0000313" key="6">
    <source>
        <dbReference type="Proteomes" id="UP000664914"/>
    </source>
</evidence>
<gene>
    <name evidence="5" type="ORF">HRJ34_10270</name>
</gene>
<dbReference type="InterPro" id="IPR036388">
    <property type="entry name" value="WH-like_DNA-bd_sf"/>
</dbReference>
<sequence>MVKKGHARSESLRAQVYGKLRSGLRRGGLGTQQVATERDLAAELGVSRTPIREALALLVHDGLVVPTTKGFTLPSITGEDVADIYELRRLLEPHALRTSIDHLSPADRKALRRALDEQVEARRDGDTEGFIAANSAFRVAWTSRIANERIRDLIDHYDDHIVALRELTLSDPDTQDIVIAGLGQILDRLDEGEAAGAAQAMERHLTAAEAALKRALREKA</sequence>
<dbReference type="Gene3D" id="1.10.10.10">
    <property type="entry name" value="Winged helix-like DNA-binding domain superfamily/Winged helix DNA-binding domain"/>
    <property type="match status" value="1"/>
</dbReference>
<dbReference type="PANTHER" id="PTHR43537">
    <property type="entry name" value="TRANSCRIPTIONAL REGULATOR, GNTR FAMILY"/>
    <property type="match status" value="1"/>
</dbReference>
<organism evidence="5 6">
    <name type="scientific">Rhizorhabdus wittichii</name>
    <dbReference type="NCBI Taxonomy" id="160791"/>
    <lineage>
        <taxon>Bacteria</taxon>
        <taxon>Pseudomonadati</taxon>
        <taxon>Pseudomonadota</taxon>
        <taxon>Alphaproteobacteria</taxon>
        <taxon>Sphingomonadales</taxon>
        <taxon>Sphingomonadaceae</taxon>
        <taxon>Rhizorhabdus</taxon>
    </lineage>
</organism>
<keyword evidence="3" id="KW-0804">Transcription</keyword>
<dbReference type="EMBL" id="CP059319">
    <property type="protein sequence ID" value="QTH23853.1"/>
    <property type="molecule type" value="Genomic_DNA"/>
</dbReference>
<evidence type="ECO:0000256" key="1">
    <source>
        <dbReference type="ARBA" id="ARBA00023015"/>
    </source>
</evidence>
<name>A0A975D6R5_9SPHN</name>
<evidence type="ECO:0000259" key="4">
    <source>
        <dbReference type="PROSITE" id="PS50949"/>
    </source>
</evidence>
<dbReference type="OMA" id="MRAHEAN"/>
<dbReference type="Proteomes" id="UP000664914">
    <property type="component" value="Chromosome"/>
</dbReference>
<reference evidence="5" key="1">
    <citation type="submission" date="2020-07" db="EMBL/GenBank/DDBJ databases">
        <authorList>
            <person name="Camacho E."/>
        </authorList>
    </citation>
    <scope>NUCLEOTIDE SEQUENCE</scope>
    <source>
        <strain evidence="5">MPO218</strain>
    </source>
</reference>
<evidence type="ECO:0000256" key="2">
    <source>
        <dbReference type="ARBA" id="ARBA00023125"/>
    </source>
</evidence>
<keyword evidence="1" id="KW-0805">Transcription regulation</keyword>
<dbReference type="InterPro" id="IPR000524">
    <property type="entry name" value="Tscrpt_reg_HTH_GntR"/>
</dbReference>
<dbReference type="Pfam" id="PF00392">
    <property type="entry name" value="GntR"/>
    <property type="match status" value="1"/>
</dbReference>
<dbReference type="Gene3D" id="1.20.120.530">
    <property type="entry name" value="GntR ligand-binding domain-like"/>
    <property type="match status" value="1"/>
</dbReference>
<dbReference type="SMART" id="SM00345">
    <property type="entry name" value="HTH_GNTR"/>
    <property type="match status" value="1"/>
</dbReference>